<accession>A0A423I673</accession>
<organism evidence="1 2">
    <name type="scientific">Pseudomonas brassicacearum</name>
    <dbReference type="NCBI Taxonomy" id="930166"/>
    <lineage>
        <taxon>Bacteria</taxon>
        <taxon>Pseudomonadati</taxon>
        <taxon>Pseudomonadota</taxon>
        <taxon>Gammaproteobacteria</taxon>
        <taxon>Pseudomonadales</taxon>
        <taxon>Pseudomonadaceae</taxon>
        <taxon>Pseudomonas</taxon>
    </lineage>
</organism>
<evidence type="ECO:0000313" key="2">
    <source>
        <dbReference type="Proteomes" id="UP000285636"/>
    </source>
</evidence>
<dbReference type="Proteomes" id="UP000285636">
    <property type="component" value="Unassembled WGS sequence"/>
</dbReference>
<reference evidence="1 2" key="1">
    <citation type="submission" date="2016-10" db="EMBL/GenBank/DDBJ databases">
        <title>Comparative genome analysis of multiple Pseudomonas spp. focuses on biocontrol and plant growth promoting traits.</title>
        <authorList>
            <person name="Tao X.-Y."/>
            <person name="Taylor C.G."/>
        </authorList>
    </citation>
    <scope>NUCLEOTIDE SEQUENCE [LARGE SCALE GENOMIC DNA]</scope>
    <source>
        <strain evidence="1 2">38D7</strain>
    </source>
</reference>
<proteinExistence type="predicted"/>
<sequence>MTTRLSSKAFSEVGTMETYIVSHAKKDPDGKFVEFTWKKVDGHMHAVGPSEVVSFDEVCKSLAQGDEVFVHDTVGGKGTRAFLGNNSSGETTIELEAGVSELEQIGDMPRF</sequence>
<dbReference type="EMBL" id="MOBK01000006">
    <property type="protein sequence ID" value="RON20915.1"/>
    <property type="molecule type" value="Genomic_DNA"/>
</dbReference>
<dbReference type="AlphaFoldDB" id="A0A423I673"/>
<protein>
    <submittedName>
        <fullName evidence="1">Uncharacterized protein</fullName>
    </submittedName>
</protein>
<evidence type="ECO:0000313" key="1">
    <source>
        <dbReference type="EMBL" id="RON20915.1"/>
    </source>
</evidence>
<name>A0A423I673_9PSED</name>
<comment type="caution">
    <text evidence="1">The sequence shown here is derived from an EMBL/GenBank/DDBJ whole genome shotgun (WGS) entry which is preliminary data.</text>
</comment>
<gene>
    <name evidence="1" type="ORF">BK660_17915</name>
</gene>